<dbReference type="InterPro" id="IPR036607">
    <property type="entry name" value="PRKCSH"/>
</dbReference>
<organism evidence="7 8">
    <name type="scientific">Stentor coeruleus</name>
    <dbReference type="NCBI Taxonomy" id="5963"/>
    <lineage>
        <taxon>Eukaryota</taxon>
        <taxon>Sar</taxon>
        <taxon>Alveolata</taxon>
        <taxon>Ciliophora</taxon>
        <taxon>Postciliodesmatophora</taxon>
        <taxon>Heterotrichea</taxon>
        <taxon>Heterotrichida</taxon>
        <taxon>Stentoridae</taxon>
        <taxon>Stentor</taxon>
    </lineage>
</organism>
<evidence type="ECO:0000259" key="6">
    <source>
        <dbReference type="PROSITE" id="PS51914"/>
    </source>
</evidence>
<evidence type="ECO:0000256" key="5">
    <source>
        <dbReference type="SAM" id="Coils"/>
    </source>
</evidence>
<dbReference type="Pfam" id="PF12999">
    <property type="entry name" value="PRKCSH-like"/>
    <property type="match status" value="1"/>
</dbReference>
<dbReference type="InterPro" id="IPR009011">
    <property type="entry name" value="Man6P_isomerase_rcpt-bd_dom_sf"/>
</dbReference>
<dbReference type="SMART" id="SM00192">
    <property type="entry name" value="LDLa"/>
    <property type="match status" value="2"/>
</dbReference>
<dbReference type="InterPro" id="IPR002172">
    <property type="entry name" value="LDrepeatLR_classA_rpt"/>
</dbReference>
<gene>
    <name evidence="7" type="ORF">SteCoe_31935</name>
</gene>
<reference evidence="7 8" key="1">
    <citation type="submission" date="2016-11" db="EMBL/GenBank/DDBJ databases">
        <title>The macronuclear genome of Stentor coeruleus: a giant cell with tiny introns.</title>
        <authorList>
            <person name="Slabodnick M."/>
            <person name="Ruby J.G."/>
            <person name="Reiff S.B."/>
            <person name="Swart E.C."/>
            <person name="Gosai S."/>
            <person name="Prabakaran S."/>
            <person name="Witkowska E."/>
            <person name="Larue G.E."/>
            <person name="Fisher S."/>
            <person name="Freeman R.M."/>
            <person name="Gunawardena J."/>
            <person name="Chu W."/>
            <person name="Stover N.A."/>
            <person name="Gregory B.D."/>
            <person name="Nowacki M."/>
            <person name="Derisi J."/>
            <person name="Roy S.W."/>
            <person name="Marshall W.F."/>
            <person name="Sood P."/>
        </authorList>
    </citation>
    <scope>NUCLEOTIDE SEQUENCE [LARGE SCALE GENOMIC DNA]</scope>
    <source>
        <strain evidence="7">WM001</strain>
    </source>
</reference>
<comment type="caution">
    <text evidence="7">The sequence shown here is derived from an EMBL/GenBank/DDBJ whole genome shotgun (WGS) entry which is preliminary data.</text>
</comment>
<sequence>MLIFLLAVSLAEECAYFQCENSDFAIPEEFVNDNYCDCPDGSDEPLTSACPNKHFQCPEKEIHSSWIGDGVCDCCDGSDEPVGTCKDVCETVYASMKTNSQGSFMNWQQGLNKKLQDVIMFSQKFKNIKKDKEKFKNDLSEIENQISILESLKLAAQESGLNLDELSPGLEGVYSEKRRLENLIEKIGKIENLDFGKNKEFGILLDQKIELPIGKYTYGVEFFEKAYQKEDSQHYSLGNWAGFDESYTKMKFTGGTSCPNRISRELTLNLVCGKQVEISEFKEISMCKYEALLSLPAVCKISF</sequence>
<evidence type="ECO:0000256" key="3">
    <source>
        <dbReference type="ARBA" id="ARBA00022824"/>
    </source>
</evidence>
<evidence type="ECO:0000313" key="7">
    <source>
        <dbReference type="EMBL" id="OMJ70156.1"/>
    </source>
</evidence>
<evidence type="ECO:0000313" key="8">
    <source>
        <dbReference type="Proteomes" id="UP000187209"/>
    </source>
</evidence>
<feature type="coiled-coil region" evidence="5">
    <location>
        <begin position="125"/>
        <end position="159"/>
    </location>
</feature>
<keyword evidence="2" id="KW-0732">Signal</keyword>
<dbReference type="PANTHER" id="PTHR12630:SF1">
    <property type="entry name" value="GLUCOSIDASE 2 SUBUNIT BETA"/>
    <property type="match status" value="1"/>
</dbReference>
<dbReference type="EMBL" id="MPUH01001118">
    <property type="protein sequence ID" value="OMJ70156.1"/>
    <property type="molecule type" value="Genomic_DNA"/>
</dbReference>
<accession>A0A1R2B067</accession>
<dbReference type="GO" id="GO:0017177">
    <property type="term" value="C:glucosidase II complex"/>
    <property type="evidence" value="ECO:0007669"/>
    <property type="project" value="TreeGrafter"/>
</dbReference>
<dbReference type="Gene3D" id="2.70.130.10">
    <property type="entry name" value="Mannose-6-phosphate receptor binding domain"/>
    <property type="match status" value="1"/>
</dbReference>
<protein>
    <recommendedName>
        <fullName evidence="1">Glucosidase 2 subunit beta</fullName>
    </recommendedName>
</protein>
<keyword evidence="8" id="KW-1185">Reference proteome</keyword>
<dbReference type="OrthoDB" id="449270at2759"/>
<keyword evidence="5" id="KW-0175">Coiled coil</keyword>
<dbReference type="InterPro" id="IPR028146">
    <property type="entry name" value="PRKCSH_N"/>
</dbReference>
<proteinExistence type="predicted"/>
<dbReference type="Gene3D" id="4.10.400.10">
    <property type="entry name" value="Low-density Lipoprotein Receptor"/>
    <property type="match status" value="1"/>
</dbReference>
<dbReference type="SUPFAM" id="SSF57424">
    <property type="entry name" value="LDL receptor-like module"/>
    <property type="match status" value="1"/>
</dbReference>
<dbReference type="InterPro" id="IPR039794">
    <property type="entry name" value="Gtb1-like"/>
</dbReference>
<dbReference type="PANTHER" id="PTHR12630">
    <property type="entry name" value="N-LINKED OLIGOSACCHARIDE PROCESSING"/>
    <property type="match status" value="1"/>
</dbReference>
<evidence type="ECO:0000256" key="2">
    <source>
        <dbReference type="ARBA" id="ARBA00022729"/>
    </source>
</evidence>
<dbReference type="GO" id="GO:0006491">
    <property type="term" value="P:N-glycan processing"/>
    <property type="evidence" value="ECO:0007669"/>
    <property type="project" value="TreeGrafter"/>
</dbReference>
<evidence type="ECO:0000256" key="4">
    <source>
        <dbReference type="ARBA" id="ARBA00023157"/>
    </source>
</evidence>
<dbReference type="PROSITE" id="PS51914">
    <property type="entry name" value="MRH"/>
    <property type="match status" value="1"/>
</dbReference>
<evidence type="ECO:0000256" key="1">
    <source>
        <dbReference type="ARBA" id="ARBA00022387"/>
    </source>
</evidence>
<dbReference type="AlphaFoldDB" id="A0A1R2B067"/>
<dbReference type="InterPro" id="IPR036055">
    <property type="entry name" value="LDL_receptor-like_sf"/>
</dbReference>
<dbReference type="InterPro" id="IPR044865">
    <property type="entry name" value="MRH_dom"/>
</dbReference>
<dbReference type="SUPFAM" id="SSF50911">
    <property type="entry name" value="Mannose 6-phosphate receptor domain"/>
    <property type="match status" value="1"/>
</dbReference>
<dbReference type="PROSITE" id="PS50068">
    <property type="entry name" value="LDLRA_2"/>
    <property type="match status" value="2"/>
</dbReference>
<keyword evidence="3" id="KW-0256">Endoplasmic reticulum</keyword>
<dbReference type="CDD" id="cd00112">
    <property type="entry name" value="LDLa"/>
    <property type="match status" value="2"/>
</dbReference>
<dbReference type="Pfam" id="PF13015">
    <property type="entry name" value="PRKCSH_1"/>
    <property type="match status" value="1"/>
</dbReference>
<dbReference type="Proteomes" id="UP000187209">
    <property type="component" value="Unassembled WGS sequence"/>
</dbReference>
<keyword evidence="4" id="KW-1015">Disulfide bond</keyword>
<feature type="domain" description="MRH" evidence="6">
    <location>
        <begin position="193"/>
        <end position="301"/>
    </location>
</feature>
<name>A0A1R2B067_9CILI</name>